<dbReference type="Proteomes" id="UP000232721">
    <property type="component" value="Chromosome"/>
</dbReference>
<gene>
    <name evidence="2" type="ORF">BTO15_16535</name>
</gene>
<dbReference type="RefSeq" id="WP_208889638.1">
    <property type="nucleotide sequence ID" value="NZ_CP019336.1"/>
</dbReference>
<dbReference type="InterPro" id="IPR000801">
    <property type="entry name" value="Esterase-like"/>
</dbReference>
<reference evidence="2 3" key="1">
    <citation type="submission" date="2017-02" db="EMBL/GenBank/DDBJ databases">
        <title>Trade-off between light-utilization and light-protection in marine flavobacteria.</title>
        <authorList>
            <person name="Kumagai Y."/>
            <person name="Yoshizawa S."/>
            <person name="Kogure K."/>
            <person name="Iwasaki W."/>
        </authorList>
    </citation>
    <scope>NUCLEOTIDE SEQUENCE [LARGE SCALE GENOMIC DNA]</scope>
    <source>
        <strain evidence="2 3">KCTC 23670</strain>
    </source>
</reference>
<dbReference type="PANTHER" id="PTHR48098">
    <property type="entry name" value="ENTEROCHELIN ESTERASE-RELATED"/>
    <property type="match status" value="1"/>
</dbReference>
<keyword evidence="1" id="KW-0732">Signal</keyword>
<dbReference type="EMBL" id="CP019336">
    <property type="protein sequence ID" value="AUC23604.1"/>
    <property type="molecule type" value="Genomic_DNA"/>
</dbReference>
<keyword evidence="3" id="KW-1185">Reference proteome</keyword>
<feature type="signal peptide" evidence="1">
    <location>
        <begin position="1"/>
        <end position="19"/>
    </location>
</feature>
<feature type="chain" id="PRO_5046531624" evidence="1">
    <location>
        <begin position="20"/>
        <end position="270"/>
    </location>
</feature>
<dbReference type="InterPro" id="IPR029058">
    <property type="entry name" value="AB_hydrolase_fold"/>
</dbReference>
<dbReference type="Gene3D" id="3.40.50.1820">
    <property type="entry name" value="alpha/beta hydrolase"/>
    <property type="match status" value="1"/>
</dbReference>
<accession>A0ABN5FAI6</accession>
<proteinExistence type="predicted"/>
<name>A0ABN5FAI6_9FLAO</name>
<protein>
    <submittedName>
        <fullName evidence="2">XynC protein</fullName>
    </submittedName>
</protein>
<dbReference type="InterPro" id="IPR050583">
    <property type="entry name" value="Mycobacterial_A85_antigen"/>
</dbReference>
<evidence type="ECO:0000313" key="2">
    <source>
        <dbReference type="EMBL" id="AUC23604.1"/>
    </source>
</evidence>
<sequence>MKNIFGFILFCCCSLQLFAAKVDTLNVYSKSMNKHIKNVVITPDSYSKKGKAYSVVYLLHGAGGDYKAWLKKAPELKKYADLYNIIIVCPDGNKTSWYFNSPIDKTMQYETYISEELVTEVDKSFNTIINKNNRAISGYSMGGHGALYLAFKHQDIWGATASMSGGVDIRPFPLGWDLSKRLGVYADNKQTWENNTVINMVYLLDKTSLKILFDCGVDDFFYDANVRLHKKLLQRNIPHDYIERPGGHTNKYWSNSIKYQLLFFNDFFNN</sequence>
<dbReference type="SUPFAM" id="SSF53474">
    <property type="entry name" value="alpha/beta-Hydrolases"/>
    <property type="match status" value="1"/>
</dbReference>
<dbReference type="Pfam" id="PF00756">
    <property type="entry name" value="Esterase"/>
    <property type="match status" value="1"/>
</dbReference>
<organism evidence="2 3">
    <name type="scientific">Polaribacter sejongensis</name>
    <dbReference type="NCBI Taxonomy" id="985043"/>
    <lineage>
        <taxon>Bacteria</taxon>
        <taxon>Pseudomonadati</taxon>
        <taxon>Bacteroidota</taxon>
        <taxon>Flavobacteriia</taxon>
        <taxon>Flavobacteriales</taxon>
        <taxon>Flavobacteriaceae</taxon>
    </lineage>
</organism>
<evidence type="ECO:0000313" key="3">
    <source>
        <dbReference type="Proteomes" id="UP000232721"/>
    </source>
</evidence>
<dbReference type="PANTHER" id="PTHR48098:SF1">
    <property type="entry name" value="DIACYLGLYCEROL ACYLTRANSFERASE_MYCOLYLTRANSFERASE AG85A"/>
    <property type="match status" value="1"/>
</dbReference>
<evidence type="ECO:0000256" key="1">
    <source>
        <dbReference type="SAM" id="SignalP"/>
    </source>
</evidence>